<feature type="compositionally biased region" description="Low complexity" evidence="1">
    <location>
        <begin position="677"/>
        <end position="695"/>
    </location>
</feature>
<dbReference type="Gene3D" id="2.160.20.20">
    <property type="match status" value="1"/>
</dbReference>
<accession>A0A2M6USW2</accession>
<gene>
    <name evidence="3" type="ORF">CEV08_06490</name>
</gene>
<dbReference type="SMART" id="SM00869">
    <property type="entry name" value="Autotransporter"/>
    <property type="match status" value="1"/>
</dbReference>
<evidence type="ECO:0000313" key="4">
    <source>
        <dbReference type="Proteomes" id="UP000230791"/>
    </source>
</evidence>
<dbReference type="NCBIfam" id="TIGR01414">
    <property type="entry name" value="autotrans_barl"/>
    <property type="match status" value="2"/>
</dbReference>
<reference evidence="3 4" key="1">
    <citation type="submission" date="2017-06" db="EMBL/GenBank/DDBJ databases">
        <title>Draft genome of Bartonella tribocorum C635.</title>
        <authorList>
            <person name="Hadjadj L."/>
            <person name="Jiyipong T."/>
            <person name="Diene S.M."/>
            <person name="Morand S."/>
            <person name="Rolain J.-M."/>
        </authorList>
    </citation>
    <scope>NUCLEOTIDE SEQUENCE [LARGE SCALE GENOMIC DNA]</scope>
    <source>
        <strain evidence="3 4">C635</strain>
    </source>
</reference>
<dbReference type="InterPro" id="IPR051551">
    <property type="entry name" value="Autotransporter_adhesion"/>
</dbReference>
<dbReference type="Pfam" id="PF03797">
    <property type="entry name" value="Autotransporter"/>
    <property type="match status" value="1"/>
</dbReference>
<dbReference type="EMBL" id="NJPP01000023">
    <property type="protein sequence ID" value="PIT69279.1"/>
    <property type="molecule type" value="Genomic_DNA"/>
</dbReference>
<dbReference type="SUPFAM" id="SSF51126">
    <property type="entry name" value="Pectin lyase-like"/>
    <property type="match status" value="1"/>
</dbReference>
<name>A0A2M6USW2_9HYPH</name>
<feature type="compositionally biased region" description="Low complexity" evidence="1">
    <location>
        <begin position="703"/>
        <end position="736"/>
    </location>
</feature>
<organism evidence="3 4">
    <name type="scientific">Bartonella tribocorum</name>
    <dbReference type="NCBI Taxonomy" id="85701"/>
    <lineage>
        <taxon>Bacteria</taxon>
        <taxon>Pseudomonadati</taxon>
        <taxon>Pseudomonadota</taxon>
        <taxon>Alphaproteobacteria</taxon>
        <taxon>Hyphomicrobiales</taxon>
        <taxon>Bartonellaceae</taxon>
        <taxon>Bartonella</taxon>
    </lineage>
</organism>
<dbReference type="Gene3D" id="2.40.128.130">
    <property type="entry name" value="Autotransporter beta-domain"/>
    <property type="match status" value="1"/>
</dbReference>
<evidence type="ECO:0000256" key="1">
    <source>
        <dbReference type="SAM" id="MobiDB-lite"/>
    </source>
</evidence>
<dbReference type="OrthoDB" id="7922675at2"/>
<dbReference type="InterPro" id="IPR011050">
    <property type="entry name" value="Pectin_lyase_fold/virulence"/>
</dbReference>
<dbReference type="InterPro" id="IPR005546">
    <property type="entry name" value="Autotransporte_beta"/>
</dbReference>
<dbReference type="InterPro" id="IPR006315">
    <property type="entry name" value="OM_autotransptr_brl_dom"/>
</dbReference>
<proteinExistence type="predicted"/>
<evidence type="ECO:0000259" key="2">
    <source>
        <dbReference type="PROSITE" id="PS51208"/>
    </source>
</evidence>
<dbReference type="InterPro" id="IPR036709">
    <property type="entry name" value="Autotransporte_beta_dom_sf"/>
</dbReference>
<comment type="caution">
    <text evidence="3">The sequence shown here is derived from an EMBL/GenBank/DDBJ whole genome shotgun (WGS) entry which is preliminary data.</text>
</comment>
<evidence type="ECO:0000313" key="3">
    <source>
        <dbReference type="EMBL" id="PIT69279.1"/>
    </source>
</evidence>
<dbReference type="Proteomes" id="UP000230791">
    <property type="component" value="Unassembled WGS sequence"/>
</dbReference>
<feature type="compositionally biased region" description="Polar residues" evidence="1">
    <location>
        <begin position="661"/>
        <end position="673"/>
    </location>
</feature>
<feature type="region of interest" description="Disordered" evidence="1">
    <location>
        <begin position="636"/>
        <end position="742"/>
    </location>
</feature>
<protein>
    <submittedName>
        <fullName evidence="3">Autotransporter outer membrane beta-barrel domain-containing protein</fullName>
    </submittedName>
</protein>
<dbReference type="AlphaFoldDB" id="A0A2M6USW2"/>
<dbReference type="GO" id="GO:0019867">
    <property type="term" value="C:outer membrane"/>
    <property type="evidence" value="ECO:0007669"/>
    <property type="project" value="InterPro"/>
</dbReference>
<feature type="domain" description="Autotransporter" evidence="2">
    <location>
        <begin position="792"/>
        <end position="1069"/>
    </location>
</feature>
<dbReference type="RefSeq" id="WP_100130878.1">
    <property type="nucleotide sequence ID" value="NZ_CADDYJ010000019.1"/>
</dbReference>
<feature type="compositionally biased region" description="Low complexity" evidence="1">
    <location>
        <begin position="647"/>
        <end position="660"/>
    </location>
</feature>
<sequence>MVSVFRDYKFLFITTAIVSFLPITNINANLNNSKTLCDETESLYVCNDGKKHKFRDKTYHLKVSQDNSPRTTPRAAIFVEKIETVVDASQINVIGDNLDQITAYGAHVTNGAELILTNSNFKNTLGFKANNAVIRMTDGTIQGGSRAVYASGEKADIALVNVNIEIEPDSLKLNEIELNDLAVKGSGFVSELNAYVRISGSTITFKKESLFSTRFGGRYLLDTTNIQGSGKKYTTVVDERNVDKFSEAFDISQGGDVHLRDSSVQLTDMNGFLIKNSSGYAYNNGKLIHQYGLSDELKKTNIKIEKSDISVQGKGTNGFYFYGLDLIRWADELNLDDDKRSETEKFLFGEASVYLSETTVHVPDGIAIYSTGDDGYGAEATIELVKTTISSDLLLNAEHNSSLLVKANNSMLRGGIRVEDISSVHLELMHGSSWHLIKRKHVDLQEAFPVDSSLSSIELSDSTLVFEKLISKDYQTLYIGKVYIREGNDLNGIMLLDKVQYDKEAYKAEGNVQIKMSMFVNKDGSFDPQRTDRILIYGNAHGTSVIRIENFLKDSNNEVSKKGDDSISLIQVSGKAKEDSFKLNSNYAIINGLPYQYQLRGYGPDSSRGKADSKNRLVAGSGDFWDFRLESVYIDSKSDSPESRVTPISSLDPKLLPSSPETETISSGPSTGTILPIDSSPSSSEQSPSIDSVSVPSTPSLPETSISTDLPSSSSSETNSSSILSDPVSPSPTDSVAVKPDMKSNPRIRAVVPQLPTYLLLPNALFQTGLMDLTTHNKKLEIMRNAFHSSWKDDENSAFFVRGYGGSYHYASNLSAFEYGYGAEFDYTALEAGVLLNEIENVYSRTLFGVLGTYGSFSLHPQDVEHSKKSSFDKWSVAAYGSFQHDTGFYMDGVFSYGLFRGDVLTLARGKVVALKGKQFSGSFTSGKTFSIGYKGVVFDPQVQVVYQHLQFHQAYDVDNLNVDLGKFHQWVGRVGGRLSKTLGVSQEGREVSFYSKLFYLHSFEDKQFVSFKNDFQLGAFGSSLEVGIGFNARLSSKLSLHGDVTYQHRLKKVGFSGASFSAGLRYLF</sequence>
<dbReference type="PANTHER" id="PTHR35037:SF3">
    <property type="entry name" value="C-TERMINAL REGION OF AIDA-LIKE PROTEIN"/>
    <property type="match status" value="1"/>
</dbReference>
<dbReference type="PANTHER" id="PTHR35037">
    <property type="entry name" value="C-TERMINAL REGION OF AIDA-LIKE PROTEIN"/>
    <property type="match status" value="1"/>
</dbReference>
<dbReference type="SUPFAM" id="SSF103515">
    <property type="entry name" value="Autotransporter"/>
    <property type="match status" value="1"/>
</dbReference>
<dbReference type="InterPro" id="IPR012332">
    <property type="entry name" value="Autotransporter_pectin_lyase_C"/>
</dbReference>
<dbReference type="PROSITE" id="PS51208">
    <property type="entry name" value="AUTOTRANSPORTER"/>
    <property type="match status" value="1"/>
</dbReference>